<dbReference type="AlphaFoldDB" id="A0A1I4K2A6"/>
<dbReference type="PROSITE" id="PS51737">
    <property type="entry name" value="RECOMBINASE_DNA_BIND"/>
    <property type="match status" value="1"/>
</dbReference>
<evidence type="ECO:0000256" key="2">
    <source>
        <dbReference type="ARBA" id="ARBA00023125"/>
    </source>
</evidence>
<dbReference type="InterPro" id="IPR006119">
    <property type="entry name" value="Resolv_N"/>
</dbReference>
<feature type="coiled-coil region" evidence="6">
    <location>
        <begin position="409"/>
        <end position="436"/>
    </location>
</feature>
<keyword evidence="10" id="KW-1185">Reference proteome</keyword>
<dbReference type="EMBL" id="FOTS01000015">
    <property type="protein sequence ID" value="SFL72890.1"/>
    <property type="molecule type" value="Genomic_DNA"/>
</dbReference>
<name>A0A1I4K2A6_9FIRM</name>
<evidence type="ECO:0000256" key="6">
    <source>
        <dbReference type="SAM" id="Coils"/>
    </source>
</evidence>
<dbReference type="PANTHER" id="PTHR30461">
    <property type="entry name" value="DNA-INVERTASE FROM LAMBDOID PROPHAGE"/>
    <property type="match status" value="1"/>
</dbReference>
<evidence type="ECO:0000259" key="8">
    <source>
        <dbReference type="PROSITE" id="PS51737"/>
    </source>
</evidence>
<feature type="active site" description="O-(5'-phospho-DNA)-serine intermediate" evidence="4 5">
    <location>
        <position position="9"/>
    </location>
</feature>
<dbReference type="InterPro" id="IPR011109">
    <property type="entry name" value="DNA_bind_recombinase_dom"/>
</dbReference>
<accession>A0A1I4K2A6</accession>
<dbReference type="GO" id="GO:0003677">
    <property type="term" value="F:DNA binding"/>
    <property type="evidence" value="ECO:0007669"/>
    <property type="project" value="UniProtKB-KW"/>
</dbReference>
<keyword evidence="6" id="KW-0175">Coiled coil</keyword>
<evidence type="ECO:0000256" key="1">
    <source>
        <dbReference type="ARBA" id="ARBA00022908"/>
    </source>
</evidence>
<dbReference type="GO" id="GO:0015074">
    <property type="term" value="P:DNA integration"/>
    <property type="evidence" value="ECO:0007669"/>
    <property type="project" value="UniProtKB-KW"/>
</dbReference>
<dbReference type="Gene3D" id="3.40.50.1390">
    <property type="entry name" value="Resolvase, N-terminal catalytic domain"/>
    <property type="match status" value="1"/>
</dbReference>
<dbReference type="OrthoDB" id="9811097at2"/>
<dbReference type="PROSITE" id="PS51736">
    <property type="entry name" value="RECOMBINASES_3"/>
    <property type="match status" value="1"/>
</dbReference>
<dbReference type="InterPro" id="IPR038109">
    <property type="entry name" value="DNA_bind_recomb_sf"/>
</dbReference>
<dbReference type="PROSITE" id="PS00397">
    <property type="entry name" value="RECOMBINASES_1"/>
    <property type="match status" value="1"/>
</dbReference>
<dbReference type="CDD" id="cd00338">
    <property type="entry name" value="Ser_Recombinase"/>
    <property type="match status" value="1"/>
</dbReference>
<dbReference type="InterPro" id="IPR050639">
    <property type="entry name" value="SSR_resolvase"/>
</dbReference>
<evidence type="ECO:0000256" key="3">
    <source>
        <dbReference type="ARBA" id="ARBA00023172"/>
    </source>
</evidence>
<feature type="domain" description="Resolvase/invertase-type recombinase catalytic" evidence="7">
    <location>
        <begin position="1"/>
        <end position="149"/>
    </location>
</feature>
<dbReference type="Proteomes" id="UP000199520">
    <property type="component" value="Unassembled WGS sequence"/>
</dbReference>
<dbReference type="STRING" id="1123291.SAMN04490355_101568"/>
<gene>
    <name evidence="9" type="ORF">SAMN04490355_101568</name>
</gene>
<evidence type="ECO:0000259" key="7">
    <source>
        <dbReference type="PROSITE" id="PS51736"/>
    </source>
</evidence>
<dbReference type="GO" id="GO:0000150">
    <property type="term" value="F:DNA strand exchange activity"/>
    <property type="evidence" value="ECO:0007669"/>
    <property type="project" value="InterPro"/>
</dbReference>
<dbReference type="SUPFAM" id="SSF53041">
    <property type="entry name" value="Resolvase-like"/>
    <property type="match status" value="1"/>
</dbReference>
<dbReference type="PANTHER" id="PTHR30461:SF23">
    <property type="entry name" value="DNA RECOMBINASE-RELATED"/>
    <property type="match status" value="1"/>
</dbReference>
<reference evidence="10" key="1">
    <citation type="submission" date="2016-10" db="EMBL/GenBank/DDBJ databases">
        <authorList>
            <person name="Varghese N."/>
            <person name="Submissions S."/>
        </authorList>
    </citation>
    <scope>NUCLEOTIDE SEQUENCE [LARGE SCALE GENOMIC DNA]</scope>
    <source>
        <strain evidence="10">DSM 13327</strain>
    </source>
</reference>
<keyword evidence="2" id="KW-0238">DNA-binding</keyword>
<dbReference type="InterPro" id="IPR006118">
    <property type="entry name" value="Recombinase_CS"/>
</dbReference>
<dbReference type="RefSeq" id="WP_090936131.1">
    <property type="nucleotide sequence ID" value="NZ_FOTS01000015.1"/>
</dbReference>
<organism evidence="9 10">
    <name type="scientific">Pelosinus propionicus DSM 13327</name>
    <dbReference type="NCBI Taxonomy" id="1123291"/>
    <lineage>
        <taxon>Bacteria</taxon>
        <taxon>Bacillati</taxon>
        <taxon>Bacillota</taxon>
        <taxon>Negativicutes</taxon>
        <taxon>Selenomonadales</taxon>
        <taxon>Sporomusaceae</taxon>
        <taxon>Pelosinus</taxon>
    </lineage>
</organism>
<keyword evidence="3" id="KW-0233">DNA recombination</keyword>
<sequence length="481" mass="55783">MNAIYCRVSTELQAEIGYSISDQIRTCHEHAAKLGLETSSCSEYIDDGYSGEYLERPALDRLRDDLHNKKITNVIVYDPDRLSRNLTNQLLLADEIEKLNTKLYFVTGSYDASPEGRLFFSIRGAISAFEKAKIRERTLRGKRAKARSGKMIQKTRAYGYDWDDVNSTYSINQTEAAVVHMIYELYLSKKVTIKEIAIFLRQQNITNQQGKPFTLSMIYRILTDEKYAGTKWSFNKYEKKISQYKRKRIARPKEDWIPIPISPIVTIDQFQKVRQILTENKRKSPRNTKHEYLLRNFLKCSVCGYSLSAHSKKHSSGKEYTWYKCNSGGSDLSLAPCGNPSISSLEIDEIVWKHLCAIIKNNKQQCLISFPNEATSKTDKIKVIQNHQSELKKKRTTILRWFNEGMLTSKDAEKELNRLKEDLQRISDSLTKLSSNPTTQIDLEAFFAARSFIERRTIIEKLGWKFYIDHRMIPMKISIKI</sequence>
<dbReference type="Pfam" id="PF07508">
    <property type="entry name" value="Recombinase"/>
    <property type="match status" value="1"/>
</dbReference>
<dbReference type="Pfam" id="PF13408">
    <property type="entry name" value="Zn_ribbon_recom"/>
    <property type="match status" value="1"/>
</dbReference>
<dbReference type="Pfam" id="PF00239">
    <property type="entry name" value="Resolvase"/>
    <property type="match status" value="1"/>
</dbReference>
<dbReference type="InterPro" id="IPR036162">
    <property type="entry name" value="Resolvase-like_N_sf"/>
</dbReference>
<dbReference type="SMART" id="SM00857">
    <property type="entry name" value="Resolvase"/>
    <property type="match status" value="1"/>
</dbReference>
<evidence type="ECO:0000256" key="4">
    <source>
        <dbReference type="PIRSR" id="PIRSR606118-50"/>
    </source>
</evidence>
<evidence type="ECO:0000313" key="10">
    <source>
        <dbReference type="Proteomes" id="UP000199520"/>
    </source>
</evidence>
<protein>
    <submittedName>
        <fullName evidence="9">Site-specific DNA recombinase</fullName>
    </submittedName>
</protein>
<proteinExistence type="predicted"/>
<feature type="domain" description="Recombinase" evidence="8">
    <location>
        <begin position="157"/>
        <end position="283"/>
    </location>
</feature>
<dbReference type="Gene3D" id="3.90.1750.20">
    <property type="entry name" value="Putative Large Serine Recombinase, Chain B, Domain 2"/>
    <property type="match status" value="1"/>
</dbReference>
<evidence type="ECO:0000313" key="9">
    <source>
        <dbReference type="EMBL" id="SFL72890.1"/>
    </source>
</evidence>
<dbReference type="InterPro" id="IPR025827">
    <property type="entry name" value="Zn_ribbon_recom_dom"/>
</dbReference>
<keyword evidence="1" id="KW-0229">DNA integration</keyword>
<evidence type="ECO:0000256" key="5">
    <source>
        <dbReference type="PROSITE-ProRule" id="PRU10137"/>
    </source>
</evidence>